<keyword evidence="12" id="KW-0456">Lyase</keyword>
<dbReference type="SUPFAM" id="SSF81624">
    <property type="entry name" value="N-terminal domain of MutM-like DNA repair proteins"/>
    <property type="match status" value="1"/>
</dbReference>
<proteinExistence type="inferred from homology"/>
<dbReference type="InterPro" id="IPR015886">
    <property type="entry name" value="H2TH_FPG"/>
</dbReference>
<dbReference type="SUPFAM" id="SSF46946">
    <property type="entry name" value="S13-like H2TH domain"/>
    <property type="match status" value="1"/>
</dbReference>
<dbReference type="InterPro" id="IPR010663">
    <property type="entry name" value="Znf_FPG/IleRS"/>
</dbReference>
<dbReference type="Proteomes" id="UP001190925">
    <property type="component" value="Unassembled WGS sequence"/>
</dbReference>
<keyword evidence="9" id="KW-0862">Zinc</keyword>
<dbReference type="InterPro" id="IPR035937">
    <property type="entry name" value="FPG_N"/>
</dbReference>
<sequence length="290" mass="33140">MPELPEVETVVKGLNKLILNKKVVSVESDWKKSFPNDINAVENFLINSIIKAVRRRAKVIIIDLNTNYSLICHLRMTGQLVYRGECNWGGGHPNDDFLANLPNKSTRVTFSFSDNTKLFFNDQRKFGYIILLPTSEINNLPFFKKVGPEPLEDSFKVEHFIERVSLKQNSMIKPTILDQSVIAGVGNIYADESLWEAKIHPETRVNKLSSVDLENLYKAIRKVMKISIQRGGSTDRNYVKADGTRGNYLEYASVYHKNNEICKRCKKFRISKIKVAGRGTHICENCQKVK</sequence>
<evidence type="ECO:0000256" key="15">
    <source>
        <dbReference type="ARBA" id="ARBA00044632"/>
    </source>
</evidence>
<keyword evidence="20" id="KW-1185">Reference proteome</keyword>
<dbReference type="GO" id="GO:0008534">
    <property type="term" value="F:oxidized purine nucleobase lesion DNA N-glycosylase activity"/>
    <property type="evidence" value="ECO:0007669"/>
    <property type="project" value="UniProtKB-EC"/>
</dbReference>
<evidence type="ECO:0000256" key="2">
    <source>
        <dbReference type="ARBA" id="ARBA00001947"/>
    </source>
</evidence>
<evidence type="ECO:0000313" key="19">
    <source>
        <dbReference type="EMBL" id="RYC72566.1"/>
    </source>
</evidence>
<evidence type="ECO:0000256" key="16">
    <source>
        <dbReference type="PROSITE-ProRule" id="PRU00391"/>
    </source>
</evidence>
<gene>
    <name evidence="19" type="primary">mutM</name>
    <name evidence="19" type="ORF">G6CMJM_00368</name>
</gene>
<dbReference type="Pfam" id="PF06831">
    <property type="entry name" value="H2TH"/>
    <property type="match status" value="1"/>
</dbReference>
<evidence type="ECO:0000256" key="1">
    <source>
        <dbReference type="ARBA" id="ARBA00001668"/>
    </source>
</evidence>
<evidence type="ECO:0000256" key="12">
    <source>
        <dbReference type="ARBA" id="ARBA00023239"/>
    </source>
</evidence>
<dbReference type="SMART" id="SM01232">
    <property type="entry name" value="H2TH"/>
    <property type="match status" value="1"/>
</dbReference>
<dbReference type="CDD" id="cd08966">
    <property type="entry name" value="EcFpg-like_N"/>
    <property type="match status" value="1"/>
</dbReference>
<dbReference type="PANTHER" id="PTHR22993">
    <property type="entry name" value="FORMAMIDOPYRIMIDINE-DNA GLYCOSYLASE"/>
    <property type="match status" value="1"/>
</dbReference>
<evidence type="ECO:0000256" key="5">
    <source>
        <dbReference type="ARBA" id="ARBA00022723"/>
    </source>
</evidence>
<dbReference type="NCBIfam" id="TIGR00577">
    <property type="entry name" value="fpg"/>
    <property type="match status" value="1"/>
</dbReference>
<keyword evidence="7 16" id="KW-0863">Zinc-finger</keyword>
<dbReference type="PROSITE" id="PS51066">
    <property type="entry name" value="ZF_FPG_2"/>
    <property type="match status" value="1"/>
</dbReference>
<dbReference type="Gene3D" id="1.10.8.50">
    <property type="match status" value="1"/>
</dbReference>
<dbReference type="InterPro" id="IPR010979">
    <property type="entry name" value="Ribosomal_uS13-like_H2TH"/>
</dbReference>
<protein>
    <submittedName>
        <fullName evidence="19">Formamidopyrimidine-DNA glycosylase</fullName>
        <ecNumber evidence="19">3.2.2.23</ecNumber>
    </submittedName>
</protein>
<dbReference type="PANTHER" id="PTHR22993:SF9">
    <property type="entry name" value="FORMAMIDOPYRIMIDINE-DNA GLYCOSYLASE"/>
    <property type="match status" value="1"/>
</dbReference>
<evidence type="ECO:0000256" key="7">
    <source>
        <dbReference type="ARBA" id="ARBA00022771"/>
    </source>
</evidence>
<reference evidence="19 20" key="1">
    <citation type="journal article" date="2018" name="bioRxiv">
        <title>Evidence of independent acquisition and adaption of ultra-small bacteria to human hosts across the highly diverse yet reduced genomes of the phylum Saccharibacteria.</title>
        <authorList>
            <person name="McLean J.S."/>
            <person name="Bor B."/>
            <person name="To T.T."/>
            <person name="Liu Q."/>
            <person name="Kearns K.A."/>
            <person name="Solden L.M."/>
            <person name="Wrighton K.C."/>
            <person name="He X."/>
            <person name="Shi W."/>
        </authorList>
    </citation>
    <scope>NUCLEOTIDE SEQUENCE [LARGE SCALE GENOMIC DNA]</scope>
    <source>
        <strain evidence="19 20">TM7_CMJM_G6_1_HOT_870</strain>
    </source>
</reference>
<comment type="caution">
    <text evidence="19">The sequence shown here is derived from an EMBL/GenBank/DDBJ whole genome shotgun (WGS) entry which is preliminary data.</text>
</comment>
<comment type="cofactor">
    <cofactor evidence="2">
        <name>Zn(2+)</name>
        <dbReference type="ChEBI" id="CHEBI:29105"/>
    </cofactor>
</comment>
<keyword evidence="13" id="KW-0511">Multifunctional enzyme</keyword>
<keyword evidence="5" id="KW-0479">Metal-binding</keyword>
<evidence type="ECO:0000256" key="6">
    <source>
        <dbReference type="ARBA" id="ARBA00022763"/>
    </source>
</evidence>
<dbReference type="SMART" id="SM00898">
    <property type="entry name" value="Fapy_DNA_glyco"/>
    <property type="match status" value="1"/>
</dbReference>
<evidence type="ECO:0000259" key="17">
    <source>
        <dbReference type="PROSITE" id="PS51066"/>
    </source>
</evidence>
<dbReference type="InterPro" id="IPR020629">
    <property type="entry name" value="FPG_Glyclase"/>
</dbReference>
<reference evidence="19 20" key="2">
    <citation type="journal article" date="2020" name="Cell Rep.">
        <title>Acquisition and Adaptation of Ultra-small Parasitic Reduced Genome Bacteria to Mammalian Hosts.</title>
        <authorList>
            <person name="McLean J.S."/>
            <person name="Bor B."/>
            <person name="Kerns K.A."/>
            <person name="Liu Q."/>
            <person name="To T.T."/>
            <person name="Solden L."/>
            <person name="Hendrickson E.L."/>
            <person name="Wrighton K."/>
            <person name="Shi W."/>
            <person name="He X."/>
        </authorList>
    </citation>
    <scope>NUCLEOTIDE SEQUENCE [LARGE SCALE GENOMIC DNA]</scope>
    <source>
        <strain evidence="19 20">TM7_CMJM_G6_1_HOT_870</strain>
    </source>
</reference>
<feature type="domain" description="Formamidopyrimidine-DNA glycosylase catalytic" evidence="18">
    <location>
        <begin position="2"/>
        <end position="127"/>
    </location>
</feature>
<dbReference type="RefSeq" id="WP_129718777.1">
    <property type="nucleotide sequence ID" value="NZ_PRLK01000005.1"/>
</dbReference>
<dbReference type="EMBL" id="PRLK01000005">
    <property type="protein sequence ID" value="RYC72566.1"/>
    <property type="molecule type" value="Genomic_DNA"/>
</dbReference>
<comment type="catalytic activity">
    <reaction evidence="15">
        <text>2'-deoxyribonucleotide-(2'-deoxyribose 5'-phosphate)-2'-deoxyribonucleotide-DNA = a 3'-end 2'-deoxyribonucleotide-(2,3-dehydro-2,3-deoxyribose 5'-phosphate)-DNA + a 5'-end 5'-phospho-2'-deoxyribonucleoside-DNA + H(+)</text>
        <dbReference type="Rhea" id="RHEA:66592"/>
        <dbReference type="Rhea" id="RHEA-COMP:13180"/>
        <dbReference type="Rhea" id="RHEA-COMP:16897"/>
        <dbReference type="Rhea" id="RHEA-COMP:17067"/>
        <dbReference type="ChEBI" id="CHEBI:15378"/>
        <dbReference type="ChEBI" id="CHEBI:136412"/>
        <dbReference type="ChEBI" id="CHEBI:157695"/>
        <dbReference type="ChEBI" id="CHEBI:167181"/>
        <dbReference type="EC" id="4.2.99.18"/>
    </reaction>
</comment>
<keyword evidence="8 19" id="KW-0378">Hydrolase</keyword>
<name>A0ABY0FHY8_9BACT</name>
<evidence type="ECO:0000256" key="8">
    <source>
        <dbReference type="ARBA" id="ARBA00022801"/>
    </source>
</evidence>
<keyword evidence="6" id="KW-0227">DNA damage</keyword>
<dbReference type="SUPFAM" id="SSF57716">
    <property type="entry name" value="Glucocorticoid receptor-like (DNA-binding domain)"/>
    <property type="match status" value="1"/>
</dbReference>
<dbReference type="InterPro" id="IPR000214">
    <property type="entry name" value="Znf_DNA_glyclase/AP_lyase"/>
</dbReference>
<dbReference type="NCBIfam" id="NF002211">
    <property type="entry name" value="PRK01103.1"/>
    <property type="match status" value="1"/>
</dbReference>
<evidence type="ECO:0000256" key="4">
    <source>
        <dbReference type="ARBA" id="ARBA00011245"/>
    </source>
</evidence>
<keyword evidence="14 19" id="KW-0326">Glycosidase</keyword>
<comment type="similarity">
    <text evidence="3">Belongs to the FPG family.</text>
</comment>
<evidence type="ECO:0000256" key="13">
    <source>
        <dbReference type="ARBA" id="ARBA00023268"/>
    </source>
</evidence>
<organism evidence="19 20">
    <name type="scientific">Candidatus Nanogingivalis gingivitcus</name>
    <dbReference type="NCBI Taxonomy" id="2171992"/>
    <lineage>
        <taxon>Bacteria</taxon>
        <taxon>Candidatus Saccharimonadota</taxon>
        <taxon>Candidatus Nanosyncoccalia</taxon>
        <taxon>Candidatus Nanogingivales</taxon>
        <taxon>Candidatus Nanogingivalaceae</taxon>
        <taxon>Candidatus Nanogingivalis</taxon>
    </lineage>
</organism>
<comment type="subunit">
    <text evidence="4">Monomer.</text>
</comment>
<dbReference type="Pfam" id="PF01149">
    <property type="entry name" value="Fapy_DNA_glyco"/>
    <property type="match status" value="1"/>
</dbReference>
<comment type="catalytic activity">
    <reaction evidence="1">
        <text>Hydrolysis of DNA containing ring-opened 7-methylguanine residues, releasing 2,6-diamino-4-hydroxy-5-(N-methyl)formamidopyrimidine.</text>
        <dbReference type="EC" id="3.2.2.23"/>
    </reaction>
</comment>
<evidence type="ECO:0000259" key="18">
    <source>
        <dbReference type="PROSITE" id="PS51068"/>
    </source>
</evidence>
<evidence type="ECO:0000256" key="10">
    <source>
        <dbReference type="ARBA" id="ARBA00023125"/>
    </source>
</evidence>
<dbReference type="EC" id="3.2.2.23" evidence="19"/>
<accession>A0ABY0FHY8</accession>
<keyword evidence="11" id="KW-0234">DNA repair</keyword>
<evidence type="ECO:0000256" key="14">
    <source>
        <dbReference type="ARBA" id="ARBA00023295"/>
    </source>
</evidence>
<feature type="domain" description="FPG-type" evidence="17">
    <location>
        <begin position="253"/>
        <end position="288"/>
    </location>
</feature>
<dbReference type="PROSITE" id="PS51068">
    <property type="entry name" value="FPG_CAT"/>
    <property type="match status" value="1"/>
</dbReference>
<dbReference type="InterPro" id="IPR012319">
    <property type="entry name" value="FPG_cat"/>
</dbReference>
<dbReference type="Gene3D" id="3.20.190.10">
    <property type="entry name" value="MutM-like, N-terminal"/>
    <property type="match status" value="1"/>
</dbReference>
<evidence type="ECO:0000256" key="11">
    <source>
        <dbReference type="ARBA" id="ARBA00023204"/>
    </source>
</evidence>
<dbReference type="Pfam" id="PF06827">
    <property type="entry name" value="zf-FPG_IleRS"/>
    <property type="match status" value="1"/>
</dbReference>
<evidence type="ECO:0000256" key="3">
    <source>
        <dbReference type="ARBA" id="ARBA00009409"/>
    </source>
</evidence>
<keyword evidence="10" id="KW-0238">DNA-binding</keyword>
<evidence type="ECO:0000256" key="9">
    <source>
        <dbReference type="ARBA" id="ARBA00022833"/>
    </source>
</evidence>
<evidence type="ECO:0000313" key="20">
    <source>
        <dbReference type="Proteomes" id="UP001190925"/>
    </source>
</evidence>